<feature type="binding site" evidence="18">
    <location>
        <position position="70"/>
    </location>
    <ligand>
        <name>Ca(2+)</name>
        <dbReference type="ChEBI" id="CHEBI:29108"/>
        <label>1</label>
    </ligand>
</feature>
<reference evidence="23" key="1">
    <citation type="submission" date="2018-01" db="EMBL/GenBank/DDBJ databases">
        <authorList>
            <person name="Mao J.F."/>
        </authorList>
    </citation>
    <scope>NUCLEOTIDE SEQUENCE</scope>
    <source>
        <strain evidence="23">Huo1</strain>
        <tissue evidence="23">Leaf</tissue>
    </source>
</reference>
<evidence type="ECO:0000256" key="19">
    <source>
        <dbReference type="PIRSR" id="PIRSR600823-4"/>
    </source>
</evidence>
<feature type="disulfide bond" evidence="20">
    <location>
        <begin position="35"/>
        <end position="114"/>
    </location>
</feature>
<keyword evidence="5 21" id="KW-0964">Secreted</keyword>
<comment type="similarity">
    <text evidence="21">Belongs to the peroxidase family. Classical plant (class III) peroxidase subfamily.</text>
</comment>
<evidence type="ECO:0000256" key="13">
    <source>
        <dbReference type="ARBA" id="ARBA00023157"/>
    </source>
</evidence>
<dbReference type="GO" id="GO:0020037">
    <property type="term" value="F:heme binding"/>
    <property type="evidence" value="ECO:0007669"/>
    <property type="project" value="UniProtKB-UniRule"/>
</dbReference>
<keyword evidence="10 18" id="KW-0106">Calcium</keyword>
<dbReference type="PRINTS" id="PR00461">
    <property type="entry name" value="PLPEROXIDASE"/>
</dbReference>
<evidence type="ECO:0000256" key="1">
    <source>
        <dbReference type="ARBA" id="ARBA00000189"/>
    </source>
</evidence>
<dbReference type="InterPro" id="IPR019793">
    <property type="entry name" value="Peroxidases_heam-ligand_BS"/>
</dbReference>
<dbReference type="InterPro" id="IPR033905">
    <property type="entry name" value="Secretory_peroxidase"/>
</dbReference>
<keyword evidence="11 21" id="KW-0560">Oxidoreductase</keyword>
<evidence type="ECO:0000256" key="9">
    <source>
        <dbReference type="ARBA" id="ARBA00022729"/>
    </source>
</evidence>
<keyword evidence="24" id="KW-1185">Reference proteome</keyword>
<dbReference type="InterPro" id="IPR010255">
    <property type="entry name" value="Haem_peroxidase_sf"/>
</dbReference>
<feature type="binding site" evidence="18">
    <location>
        <position position="88"/>
    </location>
    <ligand>
        <name>Ca(2+)</name>
        <dbReference type="ChEBI" id="CHEBI:29108"/>
        <label>1</label>
    </ligand>
</feature>
<feature type="binding site" evidence="18">
    <location>
        <position position="194"/>
    </location>
    <ligand>
        <name>Ca(2+)</name>
        <dbReference type="ChEBI" id="CHEBI:29108"/>
        <label>2</label>
    </ligand>
</feature>
<evidence type="ECO:0000256" key="6">
    <source>
        <dbReference type="ARBA" id="ARBA00022559"/>
    </source>
</evidence>
<comment type="catalytic activity">
    <reaction evidence="1 21">
        <text>2 a phenolic donor + H2O2 = 2 a phenolic radical donor + 2 H2O</text>
        <dbReference type="Rhea" id="RHEA:56136"/>
        <dbReference type="ChEBI" id="CHEBI:15377"/>
        <dbReference type="ChEBI" id="CHEBI:16240"/>
        <dbReference type="ChEBI" id="CHEBI:139520"/>
        <dbReference type="ChEBI" id="CHEBI:139521"/>
        <dbReference type="EC" id="1.11.1.7"/>
    </reaction>
</comment>
<dbReference type="PRINTS" id="PR00458">
    <property type="entry name" value="PEROXIDASE"/>
</dbReference>
<evidence type="ECO:0000256" key="21">
    <source>
        <dbReference type="RuleBase" id="RU362060"/>
    </source>
</evidence>
<feature type="domain" description="Plant heme peroxidase family profile" evidence="22">
    <location>
        <begin position="25"/>
        <end position="324"/>
    </location>
</feature>
<sequence>MENFKFSYTLFLFCFLTFELCNRGELRKNFYRTSCPHAEQIVQNITWKNAASNAALPAKLLRMHFHDCFVRGCDDSILIDSTTNNTAEKDAVPNRSLAGFEVIDEIKTQLEQTCPGKVSCADIVALAARDSVSFQLDMSMWEVLTGRRDGIVSRDSEAVAEIPSPFSNFTTLKQSFASKNLTVKDLVVLSGAHTIGMGHCNLFSNRLYNFTGKGDADPSLDAAYAATLRSQCRSLSDNTTTVEMDPGSSLVFDNRYFWTLLQGQGLFQSDAALLTNNIANGIANEMLIFGKFLTEFSQSMKRMATLGVLTGKAGEIRKKCSVVN</sequence>
<dbReference type="GO" id="GO:0140825">
    <property type="term" value="F:lactoperoxidase activity"/>
    <property type="evidence" value="ECO:0007669"/>
    <property type="project" value="UniProtKB-EC"/>
</dbReference>
<dbReference type="GO" id="GO:0005576">
    <property type="term" value="C:extracellular region"/>
    <property type="evidence" value="ECO:0007669"/>
    <property type="project" value="UniProtKB-SubCell"/>
</dbReference>
<organism evidence="23">
    <name type="scientific">Salvia splendens</name>
    <name type="common">Scarlet sage</name>
    <dbReference type="NCBI Taxonomy" id="180675"/>
    <lineage>
        <taxon>Eukaryota</taxon>
        <taxon>Viridiplantae</taxon>
        <taxon>Streptophyta</taxon>
        <taxon>Embryophyta</taxon>
        <taxon>Tracheophyta</taxon>
        <taxon>Spermatophyta</taxon>
        <taxon>Magnoliopsida</taxon>
        <taxon>eudicotyledons</taxon>
        <taxon>Gunneridae</taxon>
        <taxon>Pentapetalae</taxon>
        <taxon>asterids</taxon>
        <taxon>lamiids</taxon>
        <taxon>Lamiales</taxon>
        <taxon>Lamiaceae</taxon>
        <taxon>Nepetoideae</taxon>
        <taxon>Mentheae</taxon>
        <taxon>Salviinae</taxon>
        <taxon>Salvia</taxon>
        <taxon>Salvia subgen. Calosphace</taxon>
        <taxon>core Calosphace</taxon>
    </lineage>
</organism>
<name>A0A8X9A6W6_SALSN</name>
<evidence type="ECO:0000256" key="16">
    <source>
        <dbReference type="PIRSR" id="PIRSR600823-1"/>
    </source>
</evidence>
<feature type="signal peptide" evidence="21">
    <location>
        <begin position="1"/>
        <end position="23"/>
    </location>
</feature>
<keyword evidence="7 21" id="KW-0349">Heme</keyword>
<protein>
    <recommendedName>
        <fullName evidence="4 21">Peroxidase</fullName>
        <ecNumber evidence="4 21">1.11.1.7</ecNumber>
    </recommendedName>
</protein>
<keyword evidence="15 21" id="KW-0376">Hydrogen peroxide</keyword>
<comment type="subcellular location">
    <subcellularLocation>
        <location evidence="21">Secreted</location>
    </subcellularLocation>
</comment>
<reference evidence="23" key="2">
    <citation type="submission" date="2020-08" db="EMBL/GenBank/DDBJ databases">
        <title>Plant Genome Project.</title>
        <authorList>
            <person name="Zhang R.-G."/>
        </authorList>
    </citation>
    <scope>NUCLEOTIDE SEQUENCE</scope>
    <source>
        <strain evidence="23">Huo1</strain>
        <tissue evidence="23">Leaf</tissue>
    </source>
</reference>
<dbReference type="PROSITE" id="PS50873">
    <property type="entry name" value="PEROXIDASE_4"/>
    <property type="match status" value="1"/>
</dbReference>
<dbReference type="SUPFAM" id="SSF48113">
    <property type="entry name" value="Heme-dependent peroxidases"/>
    <property type="match status" value="1"/>
</dbReference>
<dbReference type="GO" id="GO:0042744">
    <property type="term" value="P:hydrogen peroxide catabolic process"/>
    <property type="evidence" value="ECO:0007669"/>
    <property type="project" value="UniProtKB-KW"/>
</dbReference>
<feature type="binding site" evidence="18">
    <location>
        <position position="253"/>
    </location>
    <ligand>
        <name>Ca(2+)</name>
        <dbReference type="ChEBI" id="CHEBI:29108"/>
        <label>2</label>
    </ligand>
</feature>
<evidence type="ECO:0000256" key="8">
    <source>
        <dbReference type="ARBA" id="ARBA00022723"/>
    </source>
</evidence>
<evidence type="ECO:0000256" key="17">
    <source>
        <dbReference type="PIRSR" id="PIRSR600823-2"/>
    </source>
</evidence>
<comment type="function">
    <text evidence="2">Removal of H(2)O(2), oxidation of toxic reductants, biosynthesis and degradation of lignin, suberization, auxin catabolism, response to environmental stresses such as wounding, pathogen attack and oxidative stress. These functions might be dependent on each isozyme/isoform in each plant tissue.</text>
</comment>
<feature type="disulfide bond" evidence="20">
    <location>
        <begin position="120"/>
        <end position="320"/>
    </location>
</feature>
<proteinExistence type="inferred from homology"/>
<feature type="binding site" evidence="18">
    <location>
        <position position="74"/>
    </location>
    <ligand>
        <name>Ca(2+)</name>
        <dbReference type="ChEBI" id="CHEBI:29108"/>
        <label>1</label>
    </ligand>
</feature>
<feature type="binding site" description="axial binding residue" evidence="18">
    <location>
        <position position="193"/>
    </location>
    <ligand>
        <name>heme b</name>
        <dbReference type="ChEBI" id="CHEBI:60344"/>
    </ligand>
    <ligandPart>
        <name>Fe</name>
        <dbReference type="ChEBI" id="CHEBI:18248"/>
    </ligandPart>
</feature>
<feature type="binding site" evidence="18">
    <location>
        <position position="72"/>
    </location>
    <ligand>
        <name>Ca(2+)</name>
        <dbReference type="ChEBI" id="CHEBI:29108"/>
        <label>1</label>
    </ligand>
</feature>
<keyword evidence="13 20" id="KW-1015">Disulfide bond</keyword>
<evidence type="ECO:0000313" key="23">
    <source>
        <dbReference type="EMBL" id="KAG6431142.1"/>
    </source>
</evidence>
<evidence type="ECO:0000256" key="20">
    <source>
        <dbReference type="PIRSR" id="PIRSR600823-5"/>
    </source>
</evidence>
<dbReference type="Proteomes" id="UP000298416">
    <property type="component" value="Unassembled WGS sequence"/>
</dbReference>
<dbReference type="PANTHER" id="PTHR31235">
    <property type="entry name" value="PEROXIDASE 25-RELATED"/>
    <property type="match status" value="1"/>
</dbReference>
<feature type="binding site" evidence="18">
    <location>
        <position position="67"/>
    </location>
    <ligand>
        <name>Ca(2+)</name>
        <dbReference type="ChEBI" id="CHEBI:29108"/>
        <label>1</label>
    </ligand>
</feature>
<accession>A0A8X9A6W6</accession>
<evidence type="ECO:0000256" key="10">
    <source>
        <dbReference type="ARBA" id="ARBA00022837"/>
    </source>
</evidence>
<evidence type="ECO:0000256" key="2">
    <source>
        <dbReference type="ARBA" id="ARBA00002322"/>
    </source>
</evidence>
<feature type="binding site" evidence="18">
    <location>
        <position position="76"/>
    </location>
    <ligand>
        <name>Ca(2+)</name>
        <dbReference type="ChEBI" id="CHEBI:29108"/>
        <label>1</label>
    </ligand>
</feature>
<evidence type="ECO:0000256" key="5">
    <source>
        <dbReference type="ARBA" id="ARBA00022525"/>
    </source>
</evidence>
<evidence type="ECO:0000256" key="18">
    <source>
        <dbReference type="PIRSR" id="PIRSR600823-3"/>
    </source>
</evidence>
<dbReference type="Pfam" id="PF00141">
    <property type="entry name" value="peroxidase"/>
    <property type="match status" value="1"/>
</dbReference>
<dbReference type="FunFam" id="1.10.420.10:FF:000008">
    <property type="entry name" value="Peroxidase"/>
    <property type="match status" value="1"/>
</dbReference>
<evidence type="ECO:0000259" key="22">
    <source>
        <dbReference type="PROSITE" id="PS50873"/>
    </source>
</evidence>
<evidence type="ECO:0000256" key="15">
    <source>
        <dbReference type="ARBA" id="ARBA00023324"/>
    </source>
</evidence>
<dbReference type="CDD" id="cd00693">
    <property type="entry name" value="secretory_peroxidase"/>
    <property type="match status" value="1"/>
</dbReference>
<evidence type="ECO:0000256" key="11">
    <source>
        <dbReference type="ARBA" id="ARBA00023002"/>
    </source>
</evidence>
<feature type="active site" description="Proton acceptor" evidence="16">
    <location>
        <position position="66"/>
    </location>
</feature>
<dbReference type="OrthoDB" id="2113341at2759"/>
<keyword evidence="8 18" id="KW-0479">Metal-binding</keyword>
<keyword evidence="12 18" id="KW-0408">Iron</keyword>
<keyword evidence="14" id="KW-0325">Glycoprotein</keyword>
<evidence type="ECO:0000256" key="4">
    <source>
        <dbReference type="ARBA" id="ARBA00012313"/>
    </source>
</evidence>
<comment type="caution">
    <text evidence="23">The sequence shown here is derived from an EMBL/GenBank/DDBJ whole genome shotgun (WGS) entry which is preliminary data.</text>
</comment>
<evidence type="ECO:0000256" key="14">
    <source>
        <dbReference type="ARBA" id="ARBA00023180"/>
    </source>
</evidence>
<dbReference type="FunFam" id="1.10.520.10:FF:000001">
    <property type="entry name" value="Peroxidase"/>
    <property type="match status" value="1"/>
</dbReference>
<dbReference type="InterPro" id="IPR000823">
    <property type="entry name" value="Peroxidase_pln"/>
</dbReference>
<comment type="similarity">
    <text evidence="3">Belongs to the peroxidase family. Ascorbate peroxidase subfamily.</text>
</comment>
<dbReference type="Gene3D" id="1.10.520.10">
    <property type="match status" value="1"/>
</dbReference>
<evidence type="ECO:0000313" key="24">
    <source>
        <dbReference type="Proteomes" id="UP000298416"/>
    </source>
</evidence>
<dbReference type="GO" id="GO:0006979">
    <property type="term" value="P:response to oxidative stress"/>
    <property type="evidence" value="ECO:0007669"/>
    <property type="project" value="UniProtKB-UniRule"/>
</dbReference>
<dbReference type="AlphaFoldDB" id="A0A8X9A6W6"/>
<dbReference type="GO" id="GO:0046872">
    <property type="term" value="F:metal ion binding"/>
    <property type="evidence" value="ECO:0007669"/>
    <property type="project" value="UniProtKB-UniRule"/>
</dbReference>
<dbReference type="InterPro" id="IPR002016">
    <property type="entry name" value="Haem_peroxidase"/>
</dbReference>
<feature type="disulfide bond" evidence="20">
    <location>
        <begin position="200"/>
        <end position="232"/>
    </location>
</feature>
<feature type="chain" id="PRO_5036518001" description="Peroxidase" evidence="21">
    <location>
        <begin position="24"/>
        <end position="324"/>
    </location>
</feature>
<dbReference type="EC" id="1.11.1.7" evidence="4 21"/>
<feature type="binding site" evidence="18">
    <location>
        <position position="245"/>
    </location>
    <ligand>
        <name>Ca(2+)</name>
        <dbReference type="ChEBI" id="CHEBI:29108"/>
        <label>2</label>
    </ligand>
</feature>
<gene>
    <name evidence="23" type="ORF">SASPL_109217</name>
</gene>
<feature type="site" description="Transition state stabilizer" evidence="19">
    <location>
        <position position="62"/>
    </location>
</feature>
<evidence type="ECO:0000256" key="3">
    <source>
        <dbReference type="ARBA" id="ARBA00006873"/>
    </source>
</evidence>
<dbReference type="PROSITE" id="PS00435">
    <property type="entry name" value="PEROXIDASE_1"/>
    <property type="match status" value="1"/>
</dbReference>
<dbReference type="Gene3D" id="1.10.420.10">
    <property type="entry name" value="Peroxidase, domain 2"/>
    <property type="match status" value="1"/>
</dbReference>
<dbReference type="EMBL" id="PNBA02000003">
    <property type="protein sequence ID" value="KAG6431142.1"/>
    <property type="molecule type" value="Genomic_DNA"/>
</dbReference>
<comment type="cofactor">
    <cofactor evidence="18 21">
        <name>Ca(2+)</name>
        <dbReference type="ChEBI" id="CHEBI:29108"/>
    </cofactor>
    <text evidence="18 21">Binds 2 calcium ions per subunit.</text>
</comment>
<feature type="disulfide bond" evidence="20">
    <location>
        <begin position="68"/>
        <end position="73"/>
    </location>
</feature>
<comment type="cofactor">
    <cofactor evidence="18 21">
        <name>heme b</name>
        <dbReference type="ChEBI" id="CHEBI:60344"/>
    </cofactor>
    <text evidence="18 21">Binds 1 heme b (iron(II)-protoporphyrin IX) group per subunit.</text>
</comment>
<evidence type="ECO:0000256" key="12">
    <source>
        <dbReference type="ARBA" id="ARBA00023004"/>
    </source>
</evidence>
<feature type="binding site" evidence="17">
    <location>
        <position position="163"/>
    </location>
    <ligand>
        <name>substrate</name>
    </ligand>
</feature>
<evidence type="ECO:0000256" key="7">
    <source>
        <dbReference type="ARBA" id="ARBA00022617"/>
    </source>
</evidence>
<keyword evidence="6 21" id="KW-0575">Peroxidase</keyword>
<keyword evidence="9 21" id="KW-0732">Signal</keyword>